<dbReference type="GeneTree" id="ENSGT01000000214408"/>
<dbReference type="GO" id="GO:0015074">
    <property type="term" value="P:DNA integration"/>
    <property type="evidence" value="ECO:0007669"/>
    <property type="project" value="InterPro"/>
</dbReference>
<dbReference type="PROSITE" id="PS50994">
    <property type="entry name" value="INTEGRASE"/>
    <property type="match status" value="1"/>
</dbReference>
<evidence type="ECO:0000313" key="3">
    <source>
        <dbReference type="Ensembl" id="ENSSPAP00000016373.1"/>
    </source>
</evidence>
<feature type="domain" description="Integrase catalytic" evidence="2">
    <location>
        <begin position="50"/>
        <end position="208"/>
    </location>
</feature>
<dbReference type="Gene3D" id="3.30.420.10">
    <property type="entry name" value="Ribonuclease H-like superfamily/Ribonuclease H"/>
    <property type="match status" value="1"/>
</dbReference>
<reference evidence="3" key="1">
    <citation type="submission" date="2023-09" db="UniProtKB">
        <authorList>
            <consortium name="Ensembl"/>
        </authorList>
    </citation>
    <scope>IDENTIFICATION</scope>
</reference>
<dbReference type="Pfam" id="PF17921">
    <property type="entry name" value="Integrase_H2C2"/>
    <property type="match status" value="1"/>
</dbReference>
<sequence>MSAARAEAALRRAFFWPRLGQDVRNWSSDCPQCIQRKGRPEVRAPLLPIESSYPLETVAMDYLSLGRAGDHYQYILVMTDLFSRYSWAVPTRDQTAVTNAKALWHNLIQTWGCPERILSDRGAAFESVVMAELCQLYGCSKIRTTSYHPQSNGACERFNQTLISLLRSLDEADQQQWPTKLPALLQAYNNTEHSCTGLTPHFVLHGCHARMPVETATGAPHNRTRHSLEGWVQSHHQTLLRAYQHVTAQTWQRQQQDKARYDSKAKHVPLLPGERVLLRNFRRHNQGKLAPCWQPTPYVIICQMKPTSQFTRFVRRGKRDLKGQFIATISDHAHSSLCHPINQLQPRHPGSLMLQRGFLMHLSALCL</sequence>
<dbReference type="Pfam" id="PF00665">
    <property type="entry name" value="rve"/>
    <property type="match status" value="1"/>
</dbReference>
<accession>A0A3B5A4Z5</accession>
<name>A0A3B5A4Z5_9TELE</name>
<dbReference type="STRING" id="144197.ENSSPAP00000016373"/>
<dbReference type="InterPro" id="IPR050951">
    <property type="entry name" value="Retrovirus_Pol_polyprotein"/>
</dbReference>
<dbReference type="InterPro" id="IPR041588">
    <property type="entry name" value="Integrase_H2C2"/>
</dbReference>
<dbReference type="PANTHER" id="PTHR37984">
    <property type="entry name" value="PROTEIN CBG26694"/>
    <property type="match status" value="1"/>
</dbReference>
<dbReference type="Ensembl" id="ENSSPAT00000016634.1">
    <property type="protein sequence ID" value="ENSSPAP00000016373.1"/>
    <property type="gene ID" value="ENSSPAG00000012346.1"/>
</dbReference>
<evidence type="ECO:0000256" key="1">
    <source>
        <dbReference type="ARBA" id="ARBA00039658"/>
    </source>
</evidence>
<dbReference type="SUPFAM" id="SSF53098">
    <property type="entry name" value="Ribonuclease H-like"/>
    <property type="match status" value="1"/>
</dbReference>
<dbReference type="PANTHER" id="PTHR37984:SF15">
    <property type="entry name" value="INTEGRASE CATALYTIC DOMAIN-CONTAINING PROTEIN"/>
    <property type="match status" value="1"/>
</dbReference>
<dbReference type="InterPro" id="IPR012337">
    <property type="entry name" value="RNaseH-like_sf"/>
</dbReference>
<dbReference type="InterPro" id="IPR036397">
    <property type="entry name" value="RNaseH_sf"/>
</dbReference>
<dbReference type="FunFam" id="3.30.420.10:FF:000032">
    <property type="entry name" value="Retrovirus-related Pol polyprotein from transposon 297-like Protein"/>
    <property type="match status" value="1"/>
</dbReference>
<evidence type="ECO:0000259" key="2">
    <source>
        <dbReference type="PROSITE" id="PS50994"/>
    </source>
</evidence>
<proteinExistence type="predicted"/>
<organism evidence="3">
    <name type="scientific">Stegastes partitus</name>
    <name type="common">bicolor damselfish</name>
    <dbReference type="NCBI Taxonomy" id="144197"/>
    <lineage>
        <taxon>Eukaryota</taxon>
        <taxon>Metazoa</taxon>
        <taxon>Chordata</taxon>
        <taxon>Craniata</taxon>
        <taxon>Vertebrata</taxon>
        <taxon>Euteleostomi</taxon>
        <taxon>Actinopterygii</taxon>
        <taxon>Neopterygii</taxon>
        <taxon>Teleostei</taxon>
        <taxon>Neoteleostei</taxon>
        <taxon>Acanthomorphata</taxon>
        <taxon>Ovalentaria</taxon>
        <taxon>Pomacentridae</taxon>
        <taxon>Stegastes</taxon>
    </lineage>
</organism>
<protein>
    <recommendedName>
        <fullName evidence="1">Gypsy retrotransposon integrase-like protein 1</fullName>
    </recommendedName>
</protein>
<dbReference type="InterPro" id="IPR001584">
    <property type="entry name" value="Integrase_cat-core"/>
</dbReference>
<dbReference type="AlphaFoldDB" id="A0A3B5A4Z5"/>
<dbReference type="GO" id="GO:0003676">
    <property type="term" value="F:nucleic acid binding"/>
    <property type="evidence" value="ECO:0007669"/>
    <property type="project" value="InterPro"/>
</dbReference>